<comment type="similarity">
    <text evidence="2 9">Belongs to the complex I subunit 1 family.</text>
</comment>
<dbReference type="GO" id="GO:0003954">
    <property type="term" value="F:NADH dehydrogenase activity"/>
    <property type="evidence" value="ECO:0007669"/>
    <property type="project" value="TreeGrafter"/>
</dbReference>
<dbReference type="InterPro" id="IPR018086">
    <property type="entry name" value="NADH_UbQ_OxRdtase_su1_CS"/>
</dbReference>
<geneLocation type="mitochondrion" evidence="12"/>
<dbReference type="PROSITE" id="PS00668">
    <property type="entry name" value="COMPLEX1_ND1_2"/>
    <property type="match status" value="1"/>
</dbReference>
<proteinExistence type="inferred from homology"/>
<keyword evidence="4" id="KW-0813">Transport</keyword>
<evidence type="ECO:0000256" key="10">
    <source>
        <dbReference type="RuleBase" id="RU000473"/>
    </source>
</evidence>
<keyword evidence="10 12" id="KW-0496">Mitochondrion</keyword>
<evidence type="ECO:0000256" key="2">
    <source>
        <dbReference type="ARBA" id="ARBA00010535"/>
    </source>
</evidence>
<evidence type="ECO:0000256" key="1">
    <source>
        <dbReference type="ARBA" id="ARBA00004141"/>
    </source>
</evidence>
<keyword evidence="9" id="KW-0520">NAD</keyword>
<evidence type="ECO:0000313" key="12">
    <source>
        <dbReference type="EMBL" id="AOW68758.1"/>
    </source>
</evidence>
<organism evidence="12">
    <name type="scientific">Plectus aquatilis</name>
    <dbReference type="NCBI Taxonomy" id="70222"/>
    <lineage>
        <taxon>Eukaryota</taxon>
        <taxon>Metazoa</taxon>
        <taxon>Ecdysozoa</taxon>
        <taxon>Nematoda</taxon>
        <taxon>Chromadorea</taxon>
        <taxon>Plectida</taxon>
        <taxon>Plectina</taxon>
        <taxon>Plectoidea</taxon>
        <taxon>Plectidae</taxon>
        <taxon>Plectus</taxon>
    </lineage>
</organism>
<dbReference type="EMBL" id="KX017524">
    <property type="protein sequence ID" value="AOW68758.1"/>
    <property type="molecule type" value="Genomic_DNA"/>
</dbReference>
<comment type="subcellular location">
    <subcellularLocation>
        <location evidence="1">Membrane</location>
        <topology evidence="1">Multi-pass membrane protein</topology>
    </subcellularLocation>
    <subcellularLocation>
        <location evidence="9">Mitochondrion inner membrane</location>
        <topology evidence="9">Multi-pass membrane protein</topology>
    </subcellularLocation>
</comment>
<protein>
    <recommendedName>
        <fullName evidence="3 10">NADH-ubiquinone oxidoreductase chain 1</fullName>
        <ecNumber evidence="10">7.1.1.2</ecNumber>
    </recommendedName>
</protein>
<dbReference type="GO" id="GO:0009060">
    <property type="term" value="P:aerobic respiration"/>
    <property type="evidence" value="ECO:0007669"/>
    <property type="project" value="TreeGrafter"/>
</dbReference>
<dbReference type="PANTHER" id="PTHR11432">
    <property type="entry name" value="NADH DEHYDROGENASE SUBUNIT 1"/>
    <property type="match status" value="1"/>
</dbReference>
<dbReference type="PANTHER" id="PTHR11432:SF3">
    <property type="entry name" value="NADH-UBIQUINONE OXIDOREDUCTASE CHAIN 1"/>
    <property type="match status" value="1"/>
</dbReference>
<evidence type="ECO:0000256" key="11">
    <source>
        <dbReference type="SAM" id="Phobius"/>
    </source>
</evidence>
<dbReference type="InterPro" id="IPR001694">
    <property type="entry name" value="NADH_UbQ_OxRdtase_su1/FPO"/>
</dbReference>
<name>A0A1U7AFS1_9BILA</name>
<evidence type="ECO:0000256" key="3">
    <source>
        <dbReference type="ARBA" id="ARBA00021009"/>
    </source>
</evidence>
<evidence type="ECO:0000256" key="6">
    <source>
        <dbReference type="ARBA" id="ARBA00022989"/>
    </source>
</evidence>
<gene>
    <name evidence="12" type="primary">NAD1</name>
</gene>
<dbReference type="EC" id="7.1.1.2" evidence="10"/>
<feature type="transmembrane region" description="Helical" evidence="11">
    <location>
        <begin position="262"/>
        <end position="284"/>
    </location>
</feature>
<keyword evidence="6 11" id="KW-1133">Transmembrane helix</keyword>
<keyword evidence="8 11" id="KW-0472">Membrane</keyword>
<feature type="transmembrane region" description="Helical" evidence="11">
    <location>
        <begin position="165"/>
        <end position="184"/>
    </location>
</feature>
<feature type="transmembrane region" description="Helical" evidence="11">
    <location>
        <begin position="92"/>
        <end position="116"/>
    </location>
</feature>
<evidence type="ECO:0000256" key="4">
    <source>
        <dbReference type="ARBA" id="ARBA00022448"/>
    </source>
</evidence>
<dbReference type="PROSITE" id="PS00667">
    <property type="entry name" value="COMPLEX1_ND1_1"/>
    <property type="match status" value="1"/>
</dbReference>
<evidence type="ECO:0000256" key="5">
    <source>
        <dbReference type="ARBA" id="ARBA00022692"/>
    </source>
</evidence>
<dbReference type="AlphaFoldDB" id="A0A1U7AFS1"/>
<accession>A0A1U7AFS1</accession>
<keyword evidence="5 9" id="KW-0812">Transmembrane</keyword>
<sequence>MSIILSVVAILLSIAFVTLFERHLLGISQSRLGPNRVSIMGLVQPLLDGIKLLSKEGVMPSSGNILLYIGAPLISFIIMILEWFTLPPMYPFLSFQWSCMFFLSCVGLMVYATLVSGVASYSKYSSIGALRSSSQTVSYEVVFAILVISMIMLFVSFSFQNSMNFLVLSGLFVVWFICLIAETNRAPFDFAEGESELVSGFNVEYSSSGFVMLFLAEYGSIIMLSYLTSVLFFFCSSFFTGLIFFSVILIRSVYPRFRYDKLMGFVWFKLLPVSVYFLVFLVFIV</sequence>
<reference evidence="12" key="1">
    <citation type="journal article" date="2017" name="Mol. Phylogenet. Evol.">
        <title>Phylogenetic analysis of two Plectus mitochondrial genomes (Nematoda: Plectida) supports a sister group relationship between Plectida and Rhabditida within Chromadorea.</title>
        <authorList>
            <person name="Kim J."/>
            <person name="Kern E."/>
            <person name="Kim T."/>
            <person name="Sim M."/>
            <person name="Kim J."/>
            <person name="Kim Y."/>
            <person name="Park C."/>
            <person name="Nadler S.A."/>
            <person name="Park J.K."/>
        </authorList>
    </citation>
    <scope>NUCLEOTIDE SEQUENCE</scope>
</reference>
<keyword evidence="7 10" id="KW-0830">Ubiquinone</keyword>
<feature type="transmembrane region" description="Helical" evidence="11">
    <location>
        <begin position="230"/>
        <end position="250"/>
    </location>
</feature>
<evidence type="ECO:0000256" key="7">
    <source>
        <dbReference type="ARBA" id="ARBA00023075"/>
    </source>
</evidence>
<dbReference type="Pfam" id="PF00146">
    <property type="entry name" value="NADHdh"/>
    <property type="match status" value="1"/>
</dbReference>
<comment type="catalytic activity">
    <reaction evidence="10">
        <text>a ubiquinone + NADH + 5 H(+)(in) = a ubiquinol + NAD(+) + 4 H(+)(out)</text>
        <dbReference type="Rhea" id="RHEA:29091"/>
        <dbReference type="Rhea" id="RHEA-COMP:9565"/>
        <dbReference type="Rhea" id="RHEA-COMP:9566"/>
        <dbReference type="ChEBI" id="CHEBI:15378"/>
        <dbReference type="ChEBI" id="CHEBI:16389"/>
        <dbReference type="ChEBI" id="CHEBI:17976"/>
        <dbReference type="ChEBI" id="CHEBI:57540"/>
        <dbReference type="ChEBI" id="CHEBI:57945"/>
        <dbReference type="EC" id="7.1.1.2"/>
    </reaction>
</comment>
<dbReference type="GO" id="GO:0008137">
    <property type="term" value="F:NADH dehydrogenase (ubiquinone) activity"/>
    <property type="evidence" value="ECO:0007669"/>
    <property type="project" value="UniProtKB-EC"/>
</dbReference>
<feature type="transmembrane region" description="Helical" evidence="11">
    <location>
        <begin position="137"/>
        <end position="159"/>
    </location>
</feature>
<evidence type="ECO:0000256" key="8">
    <source>
        <dbReference type="ARBA" id="ARBA00023136"/>
    </source>
</evidence>
<evidence type="ECO:0000256" key="9">
    <source>
        <dbReference type="RuleBase" id="RU000471"/>
    </source>
</evidence>
<feature type="transmembrane region" description="Helical" evidence="11">
    <location>
        <begin position="65"/>
        <end position="86"/>
    </location>
</feature>
<dbReference type="GO" id="GO:0005743">
    <property type="term" value="C:mitochondrial inner membrane"/>
    <property type="evidence" value="ECO:0007669"/>
    <property type="project" value="UniProtKB-SubCell"/>
</dbReference>